<reference evidence="2" key="1">
    <citation type="journal article" date="2020" name="Nature">
        <title>Giant virus diversity and host interactions through global metagenomics.</title>
        <authorList>
            <person name="Schulz F."/>
            <person name="Roux S."/>
            <person name="Paez-Espino D."/>
            <person name="Jungbluth S."/>
            <person name="Walsh D.A."/>
            <person name="Denef V.J."/>
            <person name="McMahon K.D."/>
            <person name="Konstantinidis K.T."/>
            <person name="Eloe-Fadrosh E.A."/>
            <person name="Kyrpides N.C."/>
            <person name="Woyke T."/>
        </authorList>
    </citation>
    <scope>NUCLEOTIDE SEQUENCE</scope>
    <source>
        <strain evidence="2">GVMAG-S-3300013014-104</strain>
    </source>
</reference>
<dbReference type="AlphaFoldDB" id="A0A6C0KPV9"/>
<evidence type="ECO:0008006" key="3">
    <source>
        <dbReference type="Google" id="ProtNLM"/>
    </source>
</evidence>
<evidence type="ECO:0000313" key="2">
    <source>
        <dbReference type="EMBL" id="QHU19313.1"/>
    </source>
</evidence>
<keyword evidence="1" id="KW-1133">Transmembrane helix</keyword>
<keyword evidence="1" id="KW-0812">Transmembrane</keyword>
<name>A0A6C0KPV9_9ZZZZ</name>
<feature type="transmembrane region" description="Helical" evidence="1">
    <location>
        <begin position="6"/>
        <end position="24"/>
    </location>
</feature>
<proteinExistence type="predicted"/>
<accession>A0A6C0KPV9</accession>
<feature type="transmembrane region" description="Helical" evidence="1">
    <location>
        <begin position="36"/>
        <end position="58"/>
    </location>
</feature>
<organism evidence="2">
    <name type="scientific">viral metagenome</name>
    <dbReference type="NCBI Taxonomy" id="1070528"/>
    <lineage>
        <taxon>unclassified sequences</taxon>
        <taxon>metagenomes</taxon>
        <taxon>organismal metagenomes</taxon>
    </lineage>
</organism>
<dbReference type="EMBL" id="MN740947">
    <property type="protein sequence ID" value="QHU19313.1"/>
    <property type="molecule type" value="Genomic_DNA"/>
</dbReference>
<evidence type="ECO:0000256" key="1">
    <source>
        <dbReference type="SAM" id="Phobius"/>
    </source>
</evidence>
<keyword evidence="1" id="KW-0472">Membrane</keyword>
<protein>
    <recommendedName>
        <fullName evidence="3">DUF4760 domain-containing protein</fullName>
    </recommendedName>
</protein>
<sequence length="195" mass="23507">MNFKLFYIVYLIFFIFLVAIYFVWKTNIHKYPKFEIILKVLTALTILFTSFAIIINIYTFSITQSDSEVKIYQDVFDNLIVNTVILFQNNPKMQYLFDEMFEPLHYNHGKPILKRYYSDEEQIVMIILHKISSVVYYLKNDQSLNDYDKSIIENKLYLFVKNMISSTIFMENYNNLKSRFPTALLNEYFKNNFNI</sequence>